<organism evidence="3 4">
    <name type="scientific">Pseudomonas syringae</name>
    <dbReference type="NCBI Taxonomy" id="317"/>
    <lineage>
        <taxon>Bacteria</taxon>
        <taxon>Pseudomonadati</taxon>
        <taxon>Pseudomonadota</taxon>
        <taxon>Gammaproteobacteria</taxon>
        <taxon>Pseudomonadales</taxon>
        <taxon>Pseudomonadaceae</taxon>
        <taxon>Pseudomonas</taxon>
    </lineage>
</organism>
<name>A0A1C7Z8M7_PSESX</name>
<accession>A0A1C7Z8M7</accession>
<dbReference type="Proteomes" id="UP000093104">
    <property type="component" value="Unassembled WGS sequence"/>
</dbReference>
<keyword evidence="2" id="KW-0472">Membrane</keyword>
<gene>
    <name evidence="3" type="ORF">AFK24_03815</name>
</gene>
<dbReference type="OrthoDB" id="9932066at2"/>
<proteinExistence type="predicted"/>
<comment type="caution">
    <text evidence="3">The sequence shown here is derived from an EMBL/GenBank/DDBJ whole genome shotgun (WGS) entry which is preliminary data.</text>
</comment>
<dbReference type="EMBL" id="LGSI01000015">
    <property type="protein sequence ID" value="OCR26424.1"/>
    <property type="molecule type" value="Genomic_DNA"/>
</dbReference>
<reference evidence="3 4" key="1">
    <citation type="submission" date="2015-07" db="EMBL/GenBank/DDBJ databases">
        <title>Draft genome sequence of a diazotrophic, plant growth-promoting rhizobacterium of the Pseudomonas syringae complex.</title>
        <authorList>
            <person name="Patten C.L."/>
            <person name="Jeong H."/>
        </authorList>
    </citation>
    <scope>NUCLEOTIDE SEQUENCE [LARGE SCALE GENOMIC DNA]</scope>
    <source>
        <strain evidence="3 4">GR12-2</strain>
    </source>
</reference>
<protein>
    <submittedName>
        <fullName evidence="3">Uncharacterized protein</fullName>
    </submittedName>
</protein>
<evidence type="ECO:0000313" key="3">
    <source>
        <dbReference type="EMBL" id="OCR26424.1"/>
    </source>
</evidence>
<evidence type="ECO:0000313" key="4">
    <source>
        <dbReference type="Proteomes" id="UP000093104"/>
    </source>
</evidence>
<dbReference type="AlphaFoldDB" id="A0A1C7Z8M7"/>
<feature type="transmembrane region" description="Helical" evidence="2">
    <location>
        <begin position="38"/>
        <end position="56"/>
    </location>
</feature>
<evidence type="ECO:0000256" key="1">
    <source>
        <dbReference type="SAM" id="MobiDB-lite"/>
    </source>
</evidence>
<keyword evidence="2" id="KW-0812">Transmembrane</keyword>
<keyword evidence="2" id="KW-1133">Transmembrane helix</keyword>
<dbReference type="RefSeq" id="WP_065831972.1">
    <property type="nucleotide sequence ID" value="NZ_LGSI01000015.1"/>
</dbReference>
<feature type="region of interest" description="Disordered" evidence="1">
    <location>
        <begin position="1"/>
        <end position="22"/>
    </location>
</feature>
<evidence type="ECO:0000256" key="2">
    <source>
        <dbReference type="SAM" id="Phobius"/>
    </source>
</evidence>
<sequence length="59" mass="6431">MKSATRWALTHQGSGVPEDLGRGIAKGSQDGAKVQQVMRSQVIIIVISVFVMKLIYTKT</sequence>